<dbReference type="EMBL" id="JACTAM010002268">
    <property type="protein sequence ID" value="KAI2645386.1"/>
    <property type="molecule type" value="Genomic_DNA"/>
</dbReference>
<name>A0ABQ8L6Q4_LABRO</name>
<sequence length="46" mass="5232">MYIGLNHVPGKGEDISWDSAHLTGIKQFETVLQCWDWLSSAAIARW</sequence>
<keyword evidence="2" id="KW-1185">Reference proteome</keyword>
<organism evidence="1 2">
    <name type="scientific">Labeo rohita</name>
    <name type="common">Indian major carp</name>
    <name type="synonym">Cyprinus rohita</name>
    <dbReference type="NCBI Taxonomy" id="84645"/>
    <lineage>
        <taxon>Eukaryota</taxon>
        <taxon>Metazoa</taxon>
        <taxon>Chordata</taxon>
        <taxon>Craniata</taxon>
        <taxon>Vertebrata</taxon>
        <taxon>Euteleostomi</taxon>
        <taxon>Actinopterygii</taxon>
        <taxon>Neopterygii</taxon>
        <taxon>Teleostei</taxon>
        <taxon>Ostariophysi</taxon>
        <taxon>Cypriniformes</taxon>
        <taxon>Cyprinidae</taxon>
        <taxon>Labeoninae</taxon>
        <taxon>Labeonini</taxon>
        <taxon>Labeo</taxon>
    </lineage>
</organism>
<evidence type="ECO:0000313" key="2">
    <source>
        <dbReference type="Proteomes" id="UP000830375"/>
    </source>
</evidence>
<protein>
    <submittedName>
        <fullName evidence="1">Phosphomethylpyrimidine synthase</fullName>
    </submittedName>
</protein>
<dbReference type="Proteomes" id="UP000830375">
    <property type="component" value="Unassembled WGS sequence"/>
</dbReference>
<comment type="caution">
    <text evidence="1">The sequence shown here is derived from an EMBL/GenBank/DDBJ whole genome shotgun (WGS) entry which is preliminary data.</text>
</comment>
<evidence type="ECO:0000313" key="1">
    <source>
        <dbReference type="EMBL" id="KAI2645386.1"/>
    </source>
</evidence>
<proteinExistence type="predicted"/>
<gene>
    <name evidence="1" type="ORF">H4Q32_026882</name>
</gene>
<reference evidence="1 2" key="1">
    <citation type="submission" date="2022-01" db="EMBL/GenBank/DDBJ databases">
        <title>A high-quality chromosome-level genome assembly of rohu carp, Labeo rohita.</title>
        <authorList>
            <person name="Arick M.A. II"/>
            <person name="Hsu C.-Y."/>
            <person name="Magbanua Z."/>
            <person name="Pechanova O."/>
            <person name="Grover C."/>
            <person name="Miller E."/>
            <person name="Thrash A."/>
            <person name="Ezzel L."/>
            <person name="Alam S."/>
            <person name="Benzie J."/>
            <person name="Hamilton M."/>
            <person name="Karsi A."/>
            <person name="Lawrence M.L."/>
            <person name="Peterson D.G."/>
        </authorList>
    </citation>
    <scope>NUCLEOTIDE SEQUENCE [LARGE SCALE GENOMIC DNA]</scope>
    <source>
        <strain evidence="2">BAU-BD-2019</strain>
        <tissue evidence="1">Blood</tissue>
    </source>
</reference>
<accession>A0ABQ8L6Q4</accession>